<accession>A0ABM5SPS7</accession>
<keyword evidence="1" id="KW-0732">Signal</keyword>
<evidence type="ECO:0000313" key="2">
    <source>
        <dbReference type="EMBL" id="AJJ36394.1"/>
    </source>
</evidence>
<keyword evidence="3" id="KW-1185">Reference proteome</keyword>
<protein>
    <submittedName>
        <fullName evidence="2">Exported protein</fullName>
    </submittedName>
</protein>
<sequence length="90" mass="10264">MRIINLTRSYFGLATLLALLFMPIAEAAQSEYIFLSTRALQHNQWVIAEDKEKDRLQKGIEQADFSDTASQMYKTEALRDVGLLSVLINK</sequence>
<name>A0ABM5SPS7_9GAMM</name>
<feature type="chain" id="PRO_5045704011" evidence="1">
    <location>
        <begin position="28"/>
        <end position="90"/>
    </location>
</feature>
<feature type="signal peptide" evidence="1">
    <location>
        <begin position="1"/>
        <end position="27"/>
    </location>
</feature>
<evidence type="ECO:0000313" key="3">
    <source>
        <dbReference type="Proteomes" id="UP000031883"/>
    </source>
</evidence>
<dbReference type="RefSeq" id="WP_038634457.1">
    <property type="nucleotide sequence ID" value="NZ_CABHXS010000094.1"/>
</dbReference>
<reference evidence="2 3" key="1">
    <citation type="journal article" date="2015" name="Genome Announc.">
        <title>Thirty-Two Complete Genome Assemblies of Nine Yersinia Species, Including Y. pestis, Y. pseudotuberculosis, and Y. enterocolitica.</title>
        <authorList>
            <person name="Johnson S.L."/>
            <person name="Daligault H.E."/>
            <person name="Davenport K.W."/>
            <person name="Jaissle J."/>
            <person name="Frey K.G."/>
            <person name="Ladner J.T."/>
            <person name="Broomall S.M."/>
            <person name="Bishop-Lilly K.A."/>
            <person name="Bruce D.C."/>
            <person name="Coyne S.R."/>
            <person name="Gibbons H.S."/>
            <person name="Lo C.C."/>
            <person name="Munk A.C."/>
            <person name="Rosenzweig C.N."/>
            <person name="Koroleva G.I."/>
            <person name="Palacios G.F."/>
            <person name="Redden C.L."/>
            <person name="Xu Y."/>
            <person name="Minogue T.D."/>
            <person name="Chain P.S."/>
        </authorList>
    </citation>
    <scope>NUCLEOTIDE SEQUENCE [LARGE SCALE GENOMIC DNA]</scope>
    <source>
        <strain evidence="2 3">Y231</strain>
    </source>
</reference>
<proteinExistence type="predicted"/>
<evidence type="ECO:0000256" key="1">
    <source>
        <dbReference type="SAM" id="SignalP"/>
    </source>
</evidence>
<dbReference type="Proteomes" id="UP000031883">
    <property type="component" value="Chromosome"/>
</dbReference>
<dbReference type="EMBL" id="CP009997">
    <property type="protein sequence ID" value="AJJ36394.1"/>
    <property type="molecule type" value="Genomic_DNA"/>
</dbReference>
<organism evidence="2 3">
    <name type="scientific">Yersinia rochesterensis</name>
    <dbReference type="NCBI Taxonomy" id="1604335"/>
    <lineage>
        <taxon>Bacteria</taxon>
        <taxon>Pseudomonadati</taxon>
        <taxon>Pseudomonadota</taxon>
        <taxon>Gammaproteobacteria</taxon>
        <taxon>Enterobacterales</taxon>
        <taxon>Yersiniaceae</taxon>
        <taxon>Yersinia</taxon>
    </lineage>
</organism>
<gene>
    <name evidence="2" type="ORF">CH54_1063</name>
</gene>